<name>C8RYQ1_9RHOB</name>
<dbReference type="GO" id="GO:0008171">
    <property type="term" value="F:O-methyltransferase activity"/>
    <property type="evidence" value="ECO:0007669"/>
    <property type="project" value="InterPro"/>
</dbReference>
<dbReference type="InterPro" id="IPR001077">
    <property type="entry name" value="COMT_C"/>
</dbReference>
<feature type="domain" description="O-methyltransferase C-terminal" evidence="4">
    <location>
        <begin position="145"/>
        <end position="358"/>
    </location>
</feature>
<gene>
    <name evidence="6" type="ORF">Rsw2DRAFT_0929</name>
</gene>
<accession>C8RYQ1</accession>
<dbReference type="InterPro" id="IPR036388">
    <property type="entry name" value="WH-like_DNA-bd_sf"/>
</dbReference>
<dbReference type="OrthoDB" id="7418600at2"/>
<dbReference type="InterPro" id="IPR029063">
    <property type="entry name" value="SAM-dependent_MTases_sf"/>
</dbReference>
<evidence type="ECO:0000256" key="3">
    <source>
        <dbReference type="ARBA" id="ARBA00022691"/>
    </source>
</evidence>
<dbReference type="SUPFAM" id="SSF46785">
    <property type="entry name" value="Winged helix' DNA-binding domain"/>
    <property type="match status" value="1"/>
</dbReference>
<keyword evidence="2 6" id="KW-0808">Transferase</keyword>
<keyword evidence="1 6" id="KW-0489">Methyltransferase</keyword>
<dbReference type="Pfam" id="PF00891">
    <property type="entry name" value="Methyltransf_2"/>
    <property type="match status" value="1"/>
</dbReference>
<evidence type="ECO:0000256" key="2">
    <source>
        <dbReference type="ARBA" id="ARBA00022679"/>
    </source>
</evidence>
<dbReference type="PANTHER" id="PTHR43712">
    <property type="entry name" value="PUTATIVE (AFU_ORTHOLOGUE AFUA_4G14580)-RELATED"/>
    <property type="match status" value="1"/>
</dbReference>
<dbReference type="InterPro" id="IPR016461">
    <property type="entry name" value="COMT-like"/>
</dbReference>
<feature type="domain" description="O-methyltransferase dimerisation" evidence="5">
    <location>
        <begin position="54"/>
        <end position="129"/>
    </location>
</feature>
<evidence type="ECO:0000313" key="7">
    <source>
        <dbReference type="Proteomes" id="UP000010121"/>
    </source>
</evidence>
<dbReference type="SUPFAM" id="SSF53335">
    <property type="entry name" value="S-adenosyl-L-methionine-dependent methyltransferases"/>
    <property type="match status" value="1"/>
</dbReference>
<dbReference type="Proteomes" id="UP000010121">
    <property type="component" value="Unassembled WGS sequence"/>
</dbReference>
<dbReference type="Pfam" id="PF08100">
    <property type="entry name" value="Dimerisation"/>
    <property type="match status" value="1"/>
</dbReference>
<evidence type="ECO:0000259" key="5">
    <source>
        <dbReference type="Pfam" id="PF08100"/>
    </source>
</evidence>
<dbReference type="GO" id="GO:0046983">
    <property type="term" value="F:protein dimerization activity"/>
    <property type="evidence" value="ECO:0007669"/>
    <property type="project" value="InterPro"/>
</dbReference>
<keyword evidence="7" id="KW-1185">Reference proteome</keyword>
<evidence type="ECO:0000256" key="1">
    <source>
        <dbReference type="ARBA" id="ARBA00022603"/>
    </source>
</evidence>
<dbReference type="AlphaFoldDB" id="C8RYQ1"/>
<organism evidence="6 7">
    <name type="scientific">Rhodobacter ferrooxidans</name>
    <dbReference type="NCBI Taxonomy" id="371731"/>
    <lineage>
        <taxon>Bacteria</taxon>
        <taxon>Pseudomonadati</taxon>
        <taxon>Pseudomonadota</taxon>
        <taxon>Alphaproteobacteria</taxon>
        <taxon>Rhodobacterales</taxon>
        <taxon>Rhodobacter group</taxon>
        <taxon>Rhodobacter</taxon>
    </lineage>
</organism>
<sequence>MTDQTHTAPRPATAGRQIGSALNRLAASEKFQAWAARVPLLRRYVKAEGMAMFDVISGFVQSQVLLALVELEILPKLQAQPLAARDLAPGAGLTEDRMQALLQAGAALKLMKRLADGRFALSPRGAAFLSVPGLVPMVRHHDVLYRDLADPVAFLRGQTSPELARFWPYVFGAAGAVDPAVTATYSNLMADSQALVAADTLGLVDFKGITHLLDVGGGTGAFIAAVGLAHPGLKLGLFDLPVVLEGANARLSSAGLAARVTLHPGSFRDDALPQGADAISLIRVLYDHSDSTVAALLARAFEALPPGGRLIISEPMSGGAKPDRSTDVYFAFYTMAMQTGRTRSAAEIIRLLAAAGFENMQSFPGNRPYVTSSVTARKPGVAPMVQAATAP</sequence>
<dbReference type="GO" id="GO:0032259">
    <property type="term" value="P:methylation"/>
    <property type="evidence" value="ECO:0007669"/>
    <property type="project" value="UniProtKB-KW"/>
</dbReference>
<evidence type="ECO:0000313" key="6">
    <source>
        <dbReference type="EMBL" id="EEW26239.1"/>
    </source>
</evidence>
<protein>
    <submittedName>
        <fullName evidence="6">O-methyltransferase family 2</fullName>
    </submittedName>
</protein>
<dbReference type="eggNOG" id="COG0500">
    <property type="taxonomic scope" value="Bacteria"/>
</dbReference>
<dbReference type="InterPro" id="IPR036390">
    <property type="entry name" value="WH_DNA-bd_sf"/>
</dbReference>
<keyword evidence="3" id="KW-0949">S-adenosyl-L-methionine</keyword>
<dbReference type="Gene3D" id="3.40.50.150">
    <property type="entry name" value="Vaccinia Virus protein VP39"/>
    <property type="match status" value="1"/>
</dbReference>
<dbReference type="CDD" id="cd02440">
    <property type="entry name" value="AdoMet_MTases"/>
    <property type="match status" value="1"/>
</dbReference>
<evidence type="ECO:0000259" key="4">
    <source>
        <dbReference type="Pfam" id="PF00891"/>
    </source>
</evidence>
<proteinExistence type="predicted"/>
<dbReference type="RefSeq" id="WP_008028556.1">
    <property type="nucleotide sequence ID" value="NZ_ACYY01000004.1"/>
</dbReference>
<dbReference type="EMBL" id="ACYY01000004">
    <property type="protein sequence ID" value="EEW26239.1"/>
    <property type="molecule type" value="Genomic_DNA"/>
</dbReference>
<dbReference type="STRING" id="371731.Rsw2DRAFT_0929"/>
<dbReference type="PROSITE" id="PS51683">
    <property type="entry name" value="SAM_OMT_II"/>
    <property type="match status" value="1"/>
</dbReference>
<dbReference type="Gene3D" id="1.10.10.10">
    <property type="entry name" value="Winged helix-like DNA-binding domain superfamily/Winged helix DNA-binding domain"/>
    <property type="match status" value="1"/>
</dbReference>
<dbReference type="InterPro" id="IPR012967">
    <property type="entry name" value="COMT_dimerisation"/>
</dbReference>
<comment type="caution">
    <text evidence="6">The sequence shown here is derived from an EMBL/GenBank/DDBJ whole genome shotgun (WGS) entry which is preliminary data.</text>
</comment>
<reference evidence="6 7" key="1">
    <citation type="submission" date="2009-08" db="EMBL/GenBank/DDBJ databases">
        <title>The draft genome of Rhodobacter sp. SW2.</title>
        <authorList>
            <consortium name="US DOE Joint Genome Institute (JGI-PGF)"/>
            <person name="Lucas S."/>
            <person name="Copeland A."/>
            <person name="Lapidus A."/>
            <person name="Glavina del Rio T."/>
            <person name="Tice H."/>
            <person name="Bruce D."/>
            <person name="Goodwin L."/>
            <person name="Pitluck S."/>
            <person name="Larimer F."/>
            <person name="Land M.L."/>
            <person name="Hauser L."/>
            <person name="Emerson D."/>
        </authorList>
    </citation>
    <scope>NUCLEOTIDE SEQUENCE [LARGE SCALE GENOMIC DNA]</scope>
    <source>
        <strain evidence="6 7">SW2</strain>
    </source>
</reference>
<dbReference type="PANTHER" id="PTHR43712:SF2">
    <property type="entry name" value="O-METHYLTRANSFERASE CICE"/>
    <property type="match status" value="1"/>
</dbReference>
<dbReference type="Gene3D" id="1.10.287.1350">
    <property type="match status" value="1"/>
</dbReference>